<dbReference type="Proteomes" id="UP000501168">
    <property type="component" value="Chromosome"/>
</dbReference>
<dbReference type="KEGG" id="orb:IPMB12_07270"/>
<accession>A0A6G9IB86</accession>
<reference evidence="1 2" key="1">
    <citation type="submission" date="2020-03" db="EMBL/GenBank/DDBJ databases">
        <title>Complete genome sequence of Orbus sp. IPMB12 (BCRC 80908).</title>
        <authorList>
            <person name="Lo W.-S."/>
            <person name="Chang T.-H."/>
            <person name="Kuo C.-H."/>
        </authorList>
    </citation>
    <scope>NUCLEOTIDE SEQUENCE [LARGE SCALE GENOMIC DNA]</scope>
    <source>
        <strain evidence="1 2">IPMB12</strain>
    </source>
</reference>
<keyword evidence="2" id="KW-1185">Reference proteome</keyword>
<protein>
    <submittedName>
        <fullName evidence="1">Uncharacterized protein</fullName>
    </submittedName>
</protein>
<evidence type="ECO:0000313" key="2">
    <source>
        <dbReference type="Proteomes" id="UP000501168"/>
    </source>
</evidence>
<name>A0A6G9IB86_9GAMM</name>
<dbReference type="Gene3D" id="3.10.100.10">
    <property type="entry name" value="Mannose-Binding Protein A, subunit A"/>
    <property type="match status" value="1"/>
</dbReference>
<dbReference type="InterPro" id="IPR008964">
    <property type="entry name" value="Invasin/intimin_cell_adhesion"/>
</dbReference>
<organism evidence="1 2">
    <name type="scientific">Zophobihabitans entericus</name>
    <dbReference type="NCBI Taxonomy" id="1635327"/>
    <lineage>
        <taxon>Bacteria</taxon>
        <taxon>Pseudomonadati</taxon>
        <taxon>Pseudomonadota</taxon>
        <taxon>Gammaproteobacteria</taxon>
        <taxon>Orbales</taxon>
        <taxon>Orbaceae</taxon>
        <taxon>Zophobihabitans</taxon>
    </lineage>
</organism>
<dbReference type="AlphaFoldDB" id="A0A6G9IB86"/>
<dbReference type="InParanoid" id="A0A6G9IB86"/>
<gene>
    <name evidence="1" type="ORF">IPMB12_07270</name>
</gene>
<dbReference type="RefSeq" id="WP_166916371.1">
    <property type="nucleotide sequence ID" value="NZ_CP050253.1"/>
</dbReference>
<dbReference type="SUPFAM" id="SSF49373">
    <property type="entry name" value="Invasin/intimin cell-adhesion fragments"/>
    <property type="match status" value="1"/>
</dbReference>
<proteinExistence type="predicted"/>
<sequence>MGKNIMKKVFPSIGTVIFLCFLISPGVLTASLTASSAQTIQGRGPQLLTVDGAIPADINDFLHFSVPDTSEPAGYKTYVGDTDISNIYFPRTLKLSDFNIDIWDNDYTDEDGDAPSSTSLVSYTSLVAQWKDKYGNVVSNTTGYLDSCVAPYTLTIEAQDFSVVSEYGDPISTLIGDLTKTFSINVEPEICFLKPTHMAWINWSATGGGPPTFVTGNGTYNPPSSNNFGAYYSEDFDPANGFKTKVSGDTFPTTGFENAKFTVATSSWPAGFSGFSSSNPAVASINSSTGLVTLTRPASLPTTVTISITPVGLPTLNYSFTIKKWAMPKTASDAGMGGTNYTTYDIATAVCGTQMATRQDLTSSPKNNVAGGSSLGSNNVYTRAIGTLGGEWGSLQNYSGSNWMHSYYWTSELYQTDSPFVVGVNYGSISHFKLVEPPVQPNNPAVVCIEQ</sequence>
<dbReference type="Gene3D" id="2.60.40.1080">
    <property type="match status" value="1"/>
</dbReference>
<evidence type="ECO:0000313" key="1">
    <source>
        <dbReference type="EMBL" id="QIQ21498.1"/>
    </source>
</evidence>
<dbReference type="InterPro" id="IPR016186">
    <property type="entry name" value="C-type_lectin-like/link_sf"/>
</dbReference>
<dbReference type="EMBL" id="CP050253">
    <property type="protein sequence ID" value="QIQ21498.1"/>
    <property type="molecule type" value="Genomic_DNA"/>
</dbReference>